<sequence length="333" mass="36908">MIDWQMPPEWAAHTATWMGFPTGAYDTSGITDEDAFGAWSSVANRISEHEPVNMLCHPDQISIAKRALSSAVTLHPFVIDDAWLRDSGPTFVTGDGKLAGIDWVFNGWGDHTAFDWRNDALVANHIIELVGASRVGSELVNEGGGITVNGTGDVILTKTVQLDPGRNPTRDAQWIEEEIHKRLGSTRATWFERGLWRDYQDHGTRGHVDMVAAFAPDGSVLLHRQFDTSHPDNALWDEHCSVLEAAGFKVRAMPAPRVTRDNTSWVDYSYINHYVGNGFVLVPGFADRTDEHAVEILKDLYPDRHVESLDARVIFAMGGGIHCITQQQPAVLN</sequence>
<protein>
    <submittedName>
        <fullName evidence="2">Agmatine deiminase family protein</fullName>
    </submittedName>
</protein>
<dbReference type="RefSeq" id="WP_279242166.1">
    <property type="nucleotide sequence ID" value="NZ_CP036501.1"/>
</dbReference>
<dbReference type="InterPro" id="IPR007466">
    <property type="entry name" value="Peptidyl-Arg-deiminase_porph"/>
</dbReference>
<gene>
    <name evidence="2" type="ORF">E0F26_00945</name>
</gene>
<organism evidence="2 3">
    <name type="scientific">Candidatus Paraluminiphilus aquimaris</name>
    <dbReference type="NCBI Taxonomy" id="2518994"/>
    <lineage>
        <taxon>Bacteria</taxon>
        <taxon>Pseudomonadati</taxon>
        <taxon>Pseudomonadota</taxon>
        <taxon>Gammaproteobacteria</taxon>
        <taxon>Cellvibrionales</taxon>
        <taxon>Halieaceae</taxon>
        <taxon>Candidatus Paraluminiphilus</taxon>
    </lineage>
</organism>
<proteinExistence type="predicted"/>
<dbReference type="SUPFAM" id="SSF55909">
    <property type="entry name" value="Pentein"/>
    <property type="match status" value="1"/>
</dbReference>
<evidence type="ECO:0000313" key="2">
    <source>
        <dbReference type="EMBL" id="UZP73388.1"/>
    </source>
</evidence>
<dbReference type="Gene3D" id="3.75.10.10">
    <property type="entry name" value="L-arginine/glycine Amidinotransferase, Chain A"/>
    <property type="match status" value="1"/>
</dbReference>
<keyword evidence="3" id="KW-1185">Reference proteome</keyword>
<dbReference type="EMBL" id="CP036501">
    <property type="protein sequence ID" value="UZP73388.1"/>
    <property type="molecule type" value="Genomic_DNA"/>
</dbReference>
<evidence type="ECO:0000313" key="3">
    <source>
        <dbReference type="Proteomes" id="UP001317963"/>
    </source>
</evidence>
<name>A0ABY6Q3D0_9GAMM</name>
<dbReference type="Proteomes" id="UP001317963">
    <property type="component" value="Chromosome"/>
</dbReference>
<dbReference type="PANTHER" id="PTHR31377">
    <property type="entry name" value="AGMATINE DEIMINASE-RELATED"/>
    <property type="match status" value="1"/>
</dbReference>
<keyword evidence="1" id="KW-0378">Hydrolase</keyword>
<reference evidence="2 3" key="1">
    <citation type="submission" date="2019-02" db="EMBL/GenBank/DDBJ databases">
        <title>Halieaceae_genomes.</title>
        <authorList>
            <person name="Li S.-H."/>
        </authorList>
    </citation>
    <scope>NUCLEOTIDE SEQUENCE [LARGE SCALE GENOMIC DNA]</scope>
    <source>
        <strain evidence="2 3">JH123</strain>
    </source>
</reference>
<evidence type="ECO:0000256" key="1">
    <source>
        <dbReference type="ARBA" id="ARBA00022801"/>
    </source>
</evidence>
<dbReference type="Pfam" id="PF04371">
    <property type="entry name" value="PAD_porph"/>
    <property type="match status" value="1"/>
</dbReference>
<accession>A0ABY6Q3D0</accession>
<dbReference type="PANTHER" id="PTHR31377:SF0">
    <property type="entry name" value="AGMATINE DEIMINASE-RELATED"/>
    <property type="match status" value="1"/>
</dbReference>